<keyword evidence="3" id="KW-1003">Cell membrane</keyword>
<dbReference type="PROSITE" id="PS50893">
    <property type="entry name" value="ABC_TRANSPORTER_2"/>
    <property type="match status" value="2"/>
</dbReference>
<dbReference type="InterPro" id="IPR003593">
    <property type="entry name" value="AAA+_ATPase"/>
</dbReference>
<sequence length="557" mass="60148">MTTPLLNIDQLTLTAGAGRPLVSQASLAVARGEIVGVVGESGSGKTLLGRAIMRLTPPAIERAGGDIHLDGTSIYGLRPAQLRALRGPKVAMVFQEPMTSLTPSLTVGQQLVEGLEQHAPAERATHRDRIEAMLRRVGLSDVARVLDAYPHEFSGGMRQRIMIASAMLLRPALLIADEPTTALDAVIQREVMEMLVELTQENGTAVLLISHDLPMVARYAQRMVVMRRGDIVETGDTAQLLAAPAHDYTRQLLATLPQRRPPRPLATQAPLLSARGLTVDYGARAGWFGKRAGHRVLHGVDLDIHPGEVVAVVGESGSGKTTLGSVLTGLVAPTGGTLRYKGQPLAARGPVYNDYRYHCQMVFQDPYSSLDPRMTVFALVAEALRLAPALSPAQKHERVAATLQDVGLGGDFGLRYPHELSGGQRQRVAIARALVRRPALLIADEAVSALDVTVRAQVLDLLADLQQRYGFSCLFISHDLGVVEQIADRVIVMRSGRIVEEGVRDAIFDTPREPYTRQLLSAIPLLEATATGGVRLKWRHDTRADPLPAGALTESLT</sequence>
<dbReference type="SMART" id="SM00382">
    <property type="entry name" value="AAA"/>
    <property type="match status" value="2"/>
</dbReference>
<dbReference type="EMBL" id="JAOCDZ010000014">
    <property type="protein sequence ID" value="MDH0738160.1"/>
    <property type="molecule type" value="Genomic_DNA"/>
</dbReference>
<dbReference type="AlphaFoldDB" id="A0AA42S5L1"/>
<comment type="caution">
    <text evidence="7">The sequence shown here is derived from an EMBL/GenBank/DDBJ whole genome shotgun (WGS) entry which is preliminary data.</text>
</comment>
<dbReference type="PANTHER" id="PTHR43776">
    <property type="entry name" value="TRANSPORT ATP-BINDING PROTEIN"/>
    <property type="match status" value="1"/>
</dbReference>
<dbReference type="NCBIfam" id="NF008453">
    <property type="entry name" value="PRK11308.1"/>
    <property type="match status" value="2"/>
</dbReference>
<protein>
    <submittedName>
        <fullName evidence="7">ABC transporter ATP-binding protein</fullName>
    </submittedName>
</protein>
<feature type="domain" description="ABC transporter" evidence="6">
    <location>
        <begin position="277"/>
        <end position="520"/>
    </location>
</feature>
<dbReference type="CDD" id="cd03257">
    <property type="entry name" value="ABC_NikE_OppD_transporters"/>
    <property type="match status" value="2"/>
</dbReference>
<reference evidence="7" key="1">
    <citation type="submission" date="2022-09" db="EMBL/GenBank/DDBJ databases">
        <title>Intensive care unit water sources are persistently colonized with multi-drug resistant bacteria and are the site of extensive horizontal gene transfer of antibiotic resistance genes.</title>
        <authorList>
            <person name="Diorio-Toth L."/>
        </authorList>
    </citation>
    <scope>NUCLEOTIDE SEQUENCE</scope>
    <source>
        <strain evidence="7">GD03843</strain>
    </source>
</reference>
<dbReference type="GO" id="GO:0055085">
    <property type="term" value="P:transmembrane transport"/>
    <property type="evidence" value="ECO:0007669"/>
    <property type="project" value="UniProtKB-ARBA"/>
</dbReference>
<keyword evidence="4" id="KW-0547">Nucleotide-binding</keyword>
<dbReference type="GO" id="GO:0015833">
    <property type="term" value="P:peptide transport"/>
    <property type="evidence" value="ECO:0007669"/>
    <property type="project" value="InterPro"/>
</dbReference>
<dbReference type="InterPro" id="IPR027417">
    <property type="entry name" value="P-loop_NTPase"/>
</dbReference>
<gene>
    <name evidence="7" type="ORF">N5D93_20245</name>
</gene>
<dbReference type="RefSeq" id="WP_279996314.1">
    <property type="nucleotide sequence ID" value="NZ_JAOCDZ010000014.1"/>
</dbReference>
<evidence type="ECO:0000256" key="2">
    <source>
        <dbReference type="ARBA" id="ARBA00022448"/>
    </source>
</evidence>
<evidence type="ECO:0000313" key="7">
    <source>
        <dbReference type="EMBL" id="MDH0738160.1"/>
    </source>
</evidence>
<dbReference type="SUPFAM" id="SSF52540">
    <property type="entry name" value="P-loop containing nucleoside triphosphate hydrolases"/>
    <property type="match status" value="2"/>
</dbReference>
<dbReference type="Proteomes" id="UP001161094">
    <property type="component" value="Unassembled WGS sequence"/>
</dbReference>
<dbReference type="InterPro" id="IPR050319">
    <property type="entry name" value="ABC_transp_ATP-bind"/>
</dbReference>
<comment type="similarity">
    <text evidence="1">Belongs to the ABC transporter superfamily.</text>
</comment>
<evidence type="ECO:0000256" key="4">
    <source>
        <dbReference type="ARBA" id="ARBA00022741"/>
    </source>
</evidence>
<evidence type="ECO:0000256" key="5">
    <source>
        <dbReference type="ARBA" id="ARBA00022840"/>
    </source>
</evidence>
<dbReference type="PANTHER" id="PTHR43776:SF7">
    <property type="entry name" value="D,D-DIPEPTIDE TRANSPORT ATP-BINDING PROTEIN DDPF-RELATED"/>
    <property type="match status" value="1"/>
</dbReference>
<keyword evidence="5 7" id="KW-0067">ATP-binding</keyword>
<proteinExistence type="inferred from homology"/>
<dbReference type="GO" id="GO:0016887">
    <property type="term" value="F:ATP hydrolysis activity"/>
    <property type="evidence" value="ECO:0007669"/>
    <property type="project" value="InterPro"/>
</dbReference>
<dbReference type="Pfam" id="PF08352">
    <property type="entry name" value="oligo_HPY"/>
    <property type="match status" value="2"/>
</dbReference>
<evidence type="ECO:0000259" key="6">
    <source>
        <dbReference type="PROSITE" id="PS50893"/>
    </source>
</evidence>
<evidence type="ECO:0000256" key="1">
    <source>
        <dbReference type="ARBA" id="ARBA00005417"/>
    </source>
</evidence>
<organism evidence="7 8">
    <name type="scientific">Achromobacter spanius</name>
    <dbReference type="NCBI Taxonomy" id="217203"/>
    <lineage>
        <taxon>Bacteria</taxon>
        <taxon>Pseudomonadati</taxon>
        <taxon>Pseudomonadota</taxon>
        <taxon>Betaproteobacteria</taxon>
        <taxon>Burkholderiales</taxon>
        <taxon>Alcaligenaceae</taxon>
        <taxon>Achromobacter</taxon>
    </lineage>
</organism>
<dbReference type="InterPro" id="IPR017871">
    <property type="entry name" value="ABC_transporter-like_CS"/>
</dbReference>
<accession>A0AA42S5L1</accession>
<name>A0AA42S5L1_9BURK</name>
<dbReference type="GO" id="GO:0005524">
    <property type="term" value="F:ATP binding"/>
    <property type="evidence" value="ECO:0007669"/>
    <property type="project" value="UniProtKB-KW"/>
</dbReference>
<dbReference type="PROSITE" id="PS00211">
    <property type="entry name" value="ABC_TRANSPORTER_1"/>
    <property type="match status" value="2"/>
</dbReference>
<dbReference type="InterPro" id="IPR013563">
    <property type="entry name" value="Oligopep_ABC_C"/>
</dbReference>
<feature type="domain" description="ABC transporter" evidence="6">
    <location>
        <begin position="6"/>
        <end position="253"/>
    </location>
</feature>
<dbReference type="Gene3D" id="3.40.50.300">
    <property type="entry name" value="P-loop containing nucleotide triphosphate hydrolases"/>
    <property type="match status" value="2"/>
</dbReference>
<evidence type="ECO:0000313" key="8">
    <source>
        <dbReference type="Proteomes" id="UP001161094"/>
    </source>
</evidence>
<keyword evidence="3" id="KW-0472">Membrane</keyword>
<dbReference type="Pfam" id="PF00005">
    <property type="entry name" value="ABC_tran"/>
    <property type="match status" value="2"/>
</dbReference>
<keyword evidence="2" id="KW-0813">Transport</keyword>
<dbReference type="InterPro" id="IPR003439">
    <property type="entry name" value="ABC_transporter-like_ATP-bd"/>
</dbReference>
<evidence type="ECO:0000256" key="3">
    <source>
        <dbReference type="ARBA" id="ARBA00022475"/>
    </source>
</evidence>
<dbReference type="NCBIfam" id="NF007739">
    <property type="entry name" value="PRK10419.1"/>
    <property type="match status" value="2"/>
</dbReference>